<keyword evidence="1" id="KW-1133">Transmembrane helix</keyword>
<name>A0A7Z0SNW8_9GAMM</name>
<gene>
    <name evidence="2" type="ORF">HZU72_13150</name>
</gene>
<organism evidence="2 3">
    <name type="scientific">Vreelandella sedimenti</name>
    <dbReference type="NCBI Taxonomy" id="2729618"/>
    <lineage>
        <taxon>Bacteria</taxon>
        <taxon>Pseudomonadati</taxon>
        <taxon>Pseudomonadota</taxon>
        <taxon>Gammaproteobacteria</taxon>
        <taxon>Oceanospirillales</taxon>
        <taxon>Halomonadaceae</taxon>
        <taxon>Vreelandella</taxon>
    </lineage>
</organism>
<sequence length="65" mass="7359">MNKKDRIAIVVSILYFLFPLAVLFEGSSDAPIAALVFMSPLIAYWGYRFIKNDISFLKNSAKDDL</sequence>
<dbReference type="AlphaFoldDB" id="A0A7Z0SNW8"/>
<evidence type="ECO:0000256" key="1">
    <source>
        <dbReference type="SAM" id="Phobius"/>
    </source>
</evidence>
<reference evidence="2 3" key="1">
    <citation type="submission" date="2020-07" db="EMBL/GenBank/DDBJ databases">
        <title>Halomonas sp. QX-2 draft genome sequence.</title>
        <authorList>
            <person name="Qiu X."/>
        </authorList>
    </citation>
    <scope>NUCLEOTIDE SEQUENCE [LARGE SCALE GENOMIC DNA]</scope>
    <source>
        <strain evidence="2 3">QX-2</strain>
    </source>
</reference>
<proteinExistence type="predicted"/>
<protein>
    <submittedName>
        <fullName evidence="2">Uncharacterized protein</fullName>
    </submittedName>
</protein>
<evidence type="ECO:0000313" key="2">
    <source>
        <dbReference type="EMBL" id="NYT73371.1"/>
    </source>
</evidence>
<evidence type="ECO:0000313" key="3">
    <source>
        <dbReference type="Proteomes" id="UP000520876"/>
    </source>
</evidence>
<keyword evidence="1" id="KW-0472">Membrane</keyword>
<feature type="transmembrane region" description="Helical" evidence="1">
    <location>
        <begin position="30"/>
        <end position="50"/>
    </location>
</feature>
<keyword evidence="3" id="KW-1185">Reference proteome</keyword>
<accession>A0A7Z0SNW8</accession>
<comment type="caution">
    <text evidence="2">The sequence shown here is derived from an EMBL/GenBank/DDBJ whole genome shotgun (WGS) entry which is preliminary data.</text>
</comment>
<feature type="transmembrane region" description="Helical" evidence="1">
    <location>
        <begin position="7"/>
        <end position="24"/>
    </location>
</feature>
<keyword evidence="1" id="KW-0812">Transmembrane</keyword>
<dbReference type="Proteomes" id="UP000520876">
    <property type="component" value="Unassembled WGS sequence"/>
</dbReference>
<dbReference type="RefSeq" id="WP_180092814.1">
    <property type="nucleotide sequence ID" value="NZ_JACCGK010000011.1"/>
</dbReference>
<dbReference type="EMBL" id="JACCGK010000011">
    <property type="protein sequence ID" value="NYT73371.1"/>
    <property type="molecule type" value="Genomic_DNA"/>
</dbReference>